<dbReference type="PANTHER" id="PTHR21551">
    <property type="entry name" value="TOPOISOMERASE II-ASSOCIATED PROTEIN PAT1"/>
    <property type="match status" value="1"/>
</dbReference>
<name>A0A0D2N7G8_GOSRA</name>
<feature type="region of interest" description="Disordered" evidence="1">
    <location>
        <begin position="463"/>
        <end position="486"/>
    </location>
</feature>
<dbReference type="AlphaFoldDB" id="A0A0D2N7G8"/>
<evidence type="ECO:0000313" key="3">
    <source>
        <dbReference type="Proteomes" id="UP000032304"/>
    </source>
</evidence>
<proteinExistence type="predicted"/>
<organism evidence="2 3">
    <name type="scientific">Gossypium raimondii</name>
    <name type="common">Peruvian cotton</name>
    <name type="synonym">Gossypium klotzschianum subsp. raimondii</name>
    <dbReference type="NCBI Taxonomy" id="29730"/>
    <lineage>
        <taxon>Eukaryota</taxon>
        <taxon>Viridiplantae</taxon>
        <taxon>Streptophyta</taxon>
        <taxon>Embryophyta</taxon>
        <taxon>Tracheophyta</taxon>
        <taxon>Spermatophyta</taxon>
        <taxon>Magnoliopsida</taxon>
        <taxon>eudicotyledons</taxon>
        <taxon>Gunneridae</taxon>
        <taxon>Pentapetalae</taxon>
        <taxon>rosids</taxon>
        <taxon>malvids</taxon>
        <taxon>Malvales</taxon>
        <taxon>Malvaceae</taxon>
        <taxon>Malvoideae</taxon>
        <taxon>Gossypium</taxon>
    </lineage>
</organism>
<dbReference type="EMBL" id="CM001740">
    <property type="protein sequence ID" value="KJB08598.1"/>
    <property type="molecule type" value="Genomic_DNA"/>
</dbReference>
<protein>
    <recommendedName>
        <fullName evidence="4">mRNA decay factor PAT1 domain-containing protein</fullName>
    </recommendedName>
</protein>
<feature type="region of interest" description="Disordered" evidence="1">
    <location>
        <begin position="767"/>
        <end position="797"/>
    </location>
</feature>
<feature type="region of interest" description="Disordered" evidence="1">
    <location>
        <begin position="323"/>
        <end position="372"/>
    </location>
</feature>
<dbReference type="GO" id="GO:0003723">
    <property type="term" value="F:RNA binding"/>
    <property type="evidence" value="ECO:0007669"/>
    <property type="project" value="TreeGrafter"/>
</dbReference>
<sequence>MERSDGKLPSSFSQASSDNALFDASQYEFFGQNAVAEVDLGGLEDGEEDSPVFASTEDDEYHLFDRGELVGLGSLSDMDDLASTFAKLNRVVTGPRNPGVIGDRSGSFSRESSSAADWSQDGDYLNWMDQHMFDVEDVQEGKGWSSQPLLSTAPPVLEPKPLYRTSTYPQQQPQPHHFSSEPIVGSKSTFTSFPPPGNRCEQSLPTHLKIPALTSGSQSPFSPLSNSSLRLAGLSHGLHYGGNMSQLTSPGLSFSSRSQNHWVNNSGLLHGDHAGLLHHMLQHQIPHQNGLISPQLMSPQQHRLHHSIQPSLAHLTALQSQLYNPHPSSHKMMFGTADHREQRTKSSRNRQSMRFSQQSSDTSSQKNESGLVQFRSKHMTAEEIESILKMQHAATHSNDPYVDDYYHQACLAKRSSGSRAKHLFCPSHLKESHSRSRNSSGEQHLHVHVDALGKVPVPTIRKPRPLLEIDPPLVDGGSEQKTEKPLEQEPMLAARITVEDSLGLLFDVDDIDRLLLSSQPQDGGAQLRRRRQILLESLAQSLQLVDPLSKGRHAVTCTPKDDIVFLRIVSLPKGRKLITRYLKLLIPGSELIRIVCMAIFRHLRFLFGGLSSDPEAAETTTNLAKTVSLSINNMDIRSLSACLVAVVCSSEQPPFRPLGSPAGDGASVILKSVLERATQVLTHPSGNFPMPHYTFWRASFDEFFTLLTKYCVTKYESIIQSIHNQSLPTTEVIGSEAIRREMPCELLRASLPHTNEAQRKLLMDFSQRSVPDNGSNSPAGSNSQINSESEFQGGSIQEWQWQRGELVVSE</sequence>
<dbReference type="GO" id="GO:0000290">
    <property type="term" value="P:deadenylation-dependent decapping of nuclear-transcribed mRNA"/>
    <property type="evidence" value="ECO:0007669"/>
    <property type="project" value="InterPro"/>
</dbReference>
<evidence type="ECO:0000313" key="2">
    <source>
        <dbReference type="EMBL" id="KJB08598.1"/>
    </source>
</evidence>
<keyword evidence="3" id="KW-1185">Reference proteome</keyword>
<dbReference type="Gramene" id="KJB08598">
    <property type="protein sequence ID" value="KJB08598"/>
    <property type="gene ID" value="B456_001G092700"/>
</dbReference>
<dbReference type="GO" id="GO:0000932">
    <property type="term" value="C:P-body"/>
    <property type="evidence" value="ECO:0007669"/>
    <property type="project" value="TreeGrafter"/>
</dbReference>
<dbReference type="GO" id="GO:0033962">
    <property type="term" value="P:P-body assembly"/>
    <property type="evidence" value="ECO:0007669"/>
    <property type="project" value="TreeGrafter"/>
</dbReference>
<dbReference type="PANTHER" id="PTHR21551:SF24">
    <property type="entry name" value="PROTEIN PAT1 HOMOLOG 2"/>
    <property type="match status" value="1"/>
</dbReference>
<feature type="compositionally biased region" description="Polar residues" evidence="1">
    <location>
        <begin position="349"/>
        <end position="370"/>
    </location>
</feature>
<evidence type="ECO:0000256" key="1">
    <source>
        <dbReference type="SAM" id="MobiDB-lite"/>
    </source>
</evidence>
<accession>A0A0D2N7G8</accession>
<reference evidence="2 3" key="1">
    <citation type="journal article" date="2012" name="Nature">
        <title>Repeated polyploidization of Gossypium genomes and the evolution of spinnable cotton fibres.</title>
        <authorList>
            <person name="Paterson A.H."/>
            <person name="Wendel J.F."/>
            <person name="Gundlach H."/>
            <person name="Guo H."/>
            <person name="Jenkins J."/>
            <person name="Jin D."/>
            <person name="Llewellyn D."/>
            <person name="Showmaker K.C."/>
            <person name="Shu S."/>
            <person name="Udall J."/>
            <person name="Yoo M.J."/>
            <person name="Byers R."/>
            <person name="Chen W."/>
            <person name="Doron-Faigenboim A."/>
            <person name="Duke M.V."/>
            <person name="Gong L."/>
            <person name="Grimwood J."/>
            <person name="Grover C."/>
            <person name="Grupp K."/>
            <person name="Hu G."/>
            <person name="Lee T.H."/>
            <person name="Li J."/>
            <person name="Lin L."/>
            <person name="Liu T."/>
            <person name="Marler B.S."/>
            <person name="Page J.T."/>
            <person name="Roberts A.W."/>
            <person name="Romanel E."/>
            <person name="Sanders W.S."/>
            <person name="Szadkowski E."/>
            <person name="Tan X."/>
            <person name="Tang H."/>
            <person name="Xu C."/>
            <person name="Wang J."/>
            <person name="Wang Z."/>
            <person name="Zhang D."/>
            <person name="Zhang L."/>
            <person name="Ashrafi H."/>
            <person name="Bedon F."/>
            <person name="Bowers J.E."/>
            <person name="Brubaker C.L."/>
            <person name="Chee P.W."/>
            <person name="Das S."/>
            <person name="Gingle A.R."/>
            <person name="Haigler C.H."/>
            <person name="Harker D."/>
            <person name="Hoffmann L.V."/>
            <person name="Hovav R."/>
            <person name="Jones D.C."/>
            <person name="Lemke C."/>
            <person name="Mansoor S."/>
            <person name="ur Rahman M."/>
            <person name="Rainville L.N."/>
            <person name="Rambani A."/>
            <person name="Reddy U.K."/>
            <person name="Rong J.K."/>
            <person name="Saranga Y."/>
            <person name="Scheffler B.E."/>
            <person name="Scheffler J.A."/>
            <person name="Stelly D.M."/>
            <person name="Triplett B.A."/>
            <person name="Van Deynze A."/>
            <person name="Vaslin M.F."/>
            <person name="Waghmare V.N."/>
            <person name="Walford S.A."/>
            <person name="Wright R.J."/>
            <person name="Zaki E.A."/>
            <person name="Zhang T."/>
            <person name="Dennis E.S."/>
            <person name="Mayer K.F."/>
            <person name="Peterson D.G."/>
            <person name="Rokhsar D.S."/>
            <person name="Wang X."/>
            <person name="Schmutz J."/>
        </authorList>
    </citation>
    <scope>NUCLEOTIDE SEQUENCE [LARGE SCALE GENOMIC DNA]</scope>
</reference>
<evidence type="ECO:0008006" key="4">
    <source>
        <dbReference type="Google" id="ProtNLM"/>
    </source>
</evidence>
<dbReference type="eggNOG" id="ENOG502QQ60">
    <property type="taxonomic scope" value="Eukaryota"/>
</dbReference>
<dbReference type="Proteomes" id="UP000032304">
    <property type="component" value="Chromosome 1"/>
</dbReference>
<gene>
    <name evidence="2" type="ORF">B456_001G092700</name>
</gene>
<dbReference type="InterPro" id="IPR039900">
    <property type="entry name" value="Pat1-like"/>
</dbReference>
<feature type="region of interest" description="Disordered" evidence="1">
    <location>
        <begin position="165"/>
        <end position="203"/>
    </location>
</feature>